<evidence type="ECO:0000313" key="2">
    <source>
        <dbReference type="EMBL" id="KAG8434549.1"/>
    </source>
</evidence>
<evidence type="ECO:0000256" key="1">
    <source>
        <dbReference type="SAM" id="Phobius"/>
    </source>
</evidence>
<comment type="caution">
    <text evidence="2">The sequence shown here is derived from an EMBL/GenBank/DDBJ whole genome shotgun (WGS) entry which is preliminary data.</text>
</comment>
<accession>A0A8T2INQ3</accession>
<dbReference type="AlphaFoldDB" id="A0A8T2INQ3"/>
<dbReference type="EMBL" id="JAACNH010000008">
    <property type="protein sequence ID" value="KAG8434549.1"/>
    <property type="molecule type" value="Genomic_DNA"/>
</dbReference>
<keyword evidence="1" id="KW-1133">Transmembrane helix</keyword>
<reference evidence="2" key="1">
    <citation type="thesis" date="2020" institute="ProQuest LLC" country="789 East Eisenhower Parkway, Ann Arbor, MI, USA">
        <title>Comparative Genomics and Chromosome Evolution.</title>
        <authorList>
            <person name="Mudd A.B."/>
        </authorList>
    </citation>
    <scope>NUCLEOTIDE SEQUENCE</scope>
    <source>
        <strain evidence="2">Female2</strain>
        <tissue evidence="2">Blood</tissue>
    </source>
</reference>
<protein>
    <submittedName>
        <fullName evidence="2">Uncharacterized protein</fullName>
    </submittedName>
</protein>
<keyword evidence="3" id="KW-1185">Reference proteome</keyword>
<organism evidence="2 3">
    <name type="scientific">Hymenochirus boettgeri</name>
    <name type="common">Congo dwarf clawed frog</name>
    <dbReference type="NCBI Taxonomy" id="247094"/>
    <lineage>
        <taxon>Eukaryota</taxon>
        <taxon>Metazoa</taxon>
        <taxon>Chordata</taxon>
        <taxon>Craniata</taxon>
        <taxon>Vertebrata</taxon>
        <taxon>Euteleostomi</taxon>
        <taxon>Amphibia</taxon>
        <taxon>Batrachia</taxon>
        <taxon>Anura</taxon>
        <taxon>Pipoidea</taxon>
        <taxon>Pipidae</taxon>
        <taxon>Pipinae</taxon>
        <taxon>Hymenochirus</taxon>
    </lineage>
</organism>
<feature type="transmembrane region" description="Helical" evidence="1">
    <location>
        <begin position="48"/>
        <end position="67"/>
    </location>
</feature>
<dbReference type="Proteomes" id="UP000812440">
    <property type="component" value="Chromosome 7"/>
</dbReference>
<proteinExistence type="predicted"/>
<gene>
    <name evidence="2" type="ORF">GDO86_012793</name>
</gene>
<feature type="transmembrane region" description="Helical" evidence="1">
    <location>
        <begin position="19"/>
        <end position="36"/>
    </location>
</feature>
<evidence type="ECO:0000313" key="3">
    <source>
        <dbReference type="Proteomes" id="UP000812440"/>
    </source>
</evidence>
<keyword evidence="1" id="KW-0812">Transmembrane</keyword>
<name>A0A8T2INQ3_9PIPI</name>
<sequence length="81" mass="9591">MCKGHACNFFMHRYPYQQSSLSASWAVLAHPLIYLISSHHCSRRQQEAIYFVDIIYTGFLALLHSQGPRYRAYLYYMHMIS</sequence>
<keyword evidence="1" id="KW-0472">Membrane</keyword>